<evidence type="ECO:0000313" key="2">
    <source>
        <dbReference type="EMBL" id="CAH2006906.1"/>
    </source>
</evidence>
<dbReference type="EMBL" id="CAKOFQ010007715">
    <property type="protein sequence ID" value="CAH2006906.1"/>
    <property type="molecule type" value="Genomic_DNA"/>
</dbReference>
<dbReference type="OrthoDB" id="10251741at2759"/>
<name>A0A9P0Q2Y5_ACAOB</name>
<proteinExistence type="predicted"/>
<evidence type="ECO:0000256" key="1">
    <source>
        <dbReference type="SAM" id="MobiDB-lite"/>
    </source>
</evidence>
<dbReference type="AlphaFoldDB" id="A0A9P0Q2Y5"/>
<dbReference type="Proteomes" id="UP001152888">
    <property type="component" value="Unassembled WGS sequence"/>
</dbReference>
<evidence type="ECO:0000313" key="3">
    <source>
        <dbReference type="Proteomes" id="UP001152888"/>
    </source>
</evidence>
<reference evidence="2" key="1">
    <citation type="submission" date="2022-03" db="EMBL/GenBank/DDBJ databases">
        <authorList>
            <person name="Sayadi A."/>
        </authorList>
    </citation>
    <scope>NUCLEOTIDE SEQUENCE</scope>
</reference>
<gene>
    <name evidence="2" type="ORF">ACAOBT_LOCUS29370</name>
</gene>
<feature type="region of interest" description="Disordered" evidence="1">
    <location>
        <begin position="1"/>
        <end position="27"/>
    </location>
</feature>
<organism evidence="2 3">
    <name type="scientific">Acanthoscelides obtectus</name>
    <name type="common">Bean weevil</name>
    <name type="synonym">Bruchus obtectus</name>
    <dbReference type="NCBI Taxonomy" id="200917"/>
    <lineage>
        <taxon>Eukaryota</taxon>
        <taxon>Metazoa</taxon>
        <taxon>Ecdysozoa</taxon>
        <taxon>Arthropoda</taxon>
        <taxon>Hexapoda</taxon>
        <taxon>Insecta</taxon>
        <taxon>Pterygota</taxon>
        <taxon>Neoptera</taxon>
        <taxon>Endopterygota</taxon>
        <taxon>Coleoptera</taxon>
        <taxon>Polyphaga</taxon>
        <taxon>Cucujiformia</taxon>
        <taxon>Chrysomeloidea</taxon>
        <taxon>Chrysomelidae</taxon>
        <taxon>Bruchinae</taxon>
        <taxon>Bruchini</taxon>
        <taxon>Acanthoscelides</taxon>
    </lineage>
</organism>
<accession>A0A9P0Q2Y5</accession>
<sequence length="60" mass="6692">MAHLPTTPEAGDAVSEQTEMEAHSEHNMASTVQSIITIFTQKVQKNSKHTTKALIKHIRH</sequence>
<comment type="caution">
    <text evidence="2">The sequence shown here is derived from an EMBL/GenBank/DDBJ whole genome shotgun (WGS) entry which is preliminary data.</text>
</comment>
<keyword evidence="3" id="KW-1185">Reference proteome</keyword>
<protein>
    <submittedName>
        <fullName evidence="2">Uncharacterized protein</fullName>
    </submittedName>
</protein>